<feature type="repeat" description="TPR" evidence="10">
    <location>
        <begin position="190"/>
        <end position="223"/>
    </location>
</feature>
<dbReference type="Gene3D" id="1.25.40.10">
    <property type="entry name" value="Tetratricopeptide repeat domain"/>
    <property type="match status" value="1"/>
</dbReference>
<dbReference type="SMART" id="SM00028">
    <property type="entry name" value="TPR"/>
    <property type="match status" value="4"/>
</dbReference>
<dbReference type="GO" id="GO:0005682">
    <property type="term" value="C:U5 snRNP"/>
    <property type="evidence" value="ECO:0007669"/>
    <property type="project" value="TreeGrafter"/>
</dbReference>
<dbReference type="PROSITE" id="PS52002">
    <property type="entry name" value="SM"/>
    <property type="match status" value="1"/>
</dbReference>
<comment type="similarity">
    <text evidence="2">Belongs to the snRNP Sm proteins family.</text>
</comment>
<dbReference type="Proteomes" id="UP000626109">
    <property type="component" value="Unassembled WGS sequence"/>
</dbReference>
<evidence type="ECO:0000256" key="2">
    <source>
        <dbReference type="ARBA" id="ARBA00006850"/>
    </source>
</evidence>
<comment type="caution">
    <text evidence="13">The sequence shown here is derived from an EMBL/GenBank/DDBJ whole genome shotgun (WGS) entry which is preliminary data.</text>
</comment>
<dbReference type="GO" id="GO:0005685">
    <property type="term" value="C:U1 snRNP"/>
    <property type="evidence" value="ECO:0007669"/>
    <property type="project" value="TreeGrafter"/>
</dbReference>
<dbReference type="InterPro" id="IPR001163">
    <property type="entry name" value="Sm_dom_euk/arc"/>
</dbReference>
<keyword evidence="6" id="KW-0508">mRNA splicing</keyword>
<keyword evidence="10" id="KW-0802">TPR repeat</keyword>
<dbReference type="InterPro" id="IPR011990">
    <property type="entry name" value="TPR-like_helical_dom_sf"/>
</dbReference>
<evidence type="ECO:0000313" key="13">
    <source>
        <dbReference type="EMBL" id="CAE8675277.1"/>
    </source>
</evidence>
<evidence type="ECO:0000256" key="4">
    <source>
        <dbReference type="ARBA" id="ARBA00022728"/>
    </source>
</evidence>
<evidence type="ECO:0000256" key="7">
    <source>
        <dbReference type="ARBA" id="ARBA00023242"/>
    </source>
</evidence>
<dbReference type="GO" id="GO:0071013">
    <property type="term" value="C:catalytic step 2 spliceosome"/>
    <property type="evidence" value="ECO:0007669"/>
    <property type="project" value="TreeGrafter"/>
</dbReference>
<evidence type="ECO:0000259" key="12">
    <source>
        <dbReference type="PROSITE" id="PS52002"/>
    </source>
</evidence>
<sequence>MSKTGAGADLRKFMEKRLDLKLTANRHVVGVLRGYDQFMNIVLDNTVEIVSPTEKNEIGMVVIRGNSIMMWECLDRVPLDCPPTTASPGAAVSELPDSSAMAEQDDNVETDETEGPKSPLMRAVLHVKWACFLQKAGQHERAAEHFASSLALFPSARAHFGRGTCLASVRRRLEAAQELESALRLCPKMVAAHVNLAGVQLALGRYDEAEIHCRRALELEPGSREALMNLANTLRNLGRRDEAVQLVWGRILCDQATSEELPPSSSPCSPSAPSRPAAVVQCSRWTSFSSTALPLTVACLKWGKRYEAAYVNRLCTAVRRQLPNSAAVSQPWGDRHKLPAFRASGVPESVEFNAYAFWKVEAKTQESTLPATAQSPAGESALSTARNSCAKLGAGTQSLEQLQRRCRRLSRLLDSLRWPRQSQFNAYGETHVLPVRSSRPLDSDLPNARFAGFLNYAAGFFDGDGCVTCHTIRGVPRLCITQVADCGEVALLFHRAFGGAIYRSCRGQGLRRPCIQWCVEGATAIKVAKTLAQVASIKQDQLNIVANWPASKIDRLHAASKLRILKNFPPAVKLQCSWEYVAGFFDAEGCIRVPPLRNTIRLHISQLHRHVLVEIMVFIQAELPQLYLSVTGGDSNGYRLEVPGAPGSRIILEKLVAAGMILKRPAAEAALSLNTANHGDVRGKVALLAGNQSRYMHLDTAGCQRSADIKRIGQRLTYHRLVCSAMAETLGHELIEMKKSHAVHNAEFKVDRLRSDIRHSGSMPVDSALHTSEWLVGPPATHVPQLSEPFARSSSKENNDKKAKVADEAIAGVNNLRSVLNQINGRLDEPGDDDGASSIGGASETPSLSTLRRRREDSRSSSTFKNVSRKDLETLDVTKRFRAPAPGTYNPKDNTCAKFGKVLNPPDKVPHFGFREQTRNRKVLLAEAEVSRLRAEGKPYDHLLQNAANIELSENMLPQPKPVVFVNMSKQIPRPDLTKVSGIVYHDCEAVSAEGVLEGYKRCAKFGKFYKQPCMDFAKQSSAVTKPLGSFASDPGKYSPNYEAVRPRLGGGNLPFEKRPPRKDLNEGCRRAGDHLPDRSLSRSCPILTKFGRMVSPPVHVPDLAKYTDRPPLIVPSHQECHDEDDPVIDQEVMQRRLAFNSTEAWKHNQPRPRSANDFTTSLTRQQELRCQRQYGDDICQQLAADNETRGPRSTELLGGEFDNKPSLQPRVQTCNIELMPGRSEAKTTEARMPARSKDMGKASKFQRVVRQGETRPKSAQTVSRL</sequence>
<accession>A0A813JHI7</accession>
<evidence type="ECO:0000256" key="6">
    <source>
        <dbReference type="ARBA" id="ARBA00023187"/>
    </source>
</evidence>
<keyword evidence="3" id="KW-0507">mRNA processing</keyword>
<evidence type="ECO:0000313" key="14">
    <source>
        <dbReference type="Proteomes" id="UP000626109"/>
    </source>
</evidence>
<dbReference type="GO" id="GO:0071004">
    <property type="term" value="C:U2-type prespliceosome"/>
    <property type="evidence" value="ECO:0007669"/>
    <property type="project" value="TreeGrafter"/>
</dbReference>
<evidence type="ECO:0000256" key="8">
    <source>
        <dbReference type="ARBA" id="ARBA00023274"/>
    </source>
</evidence>
<organism evidence="13 14">
    <name type="scientific">Polarella glacialis</name>
    <name type="common">Dinoflagellate</name>
    <dbReference type="NCBI Taxonomy" id="89957"/>
    <lineage>
        <taxon>Eukaryota</taxon>
        <taxon>Sar</taxon>
        <taxon>Alveolata</taxon>
        <taxon>Dinophyceae</taxon>
        <taxon>Suessiales</taxon>
        <taxon>Suessiaceae</taxon>
        <taxon>Polarella</taxon>
    </lineage>
</organism>
<feature type="region of interest" description="Disordered" evidence="11">
    <location>
        <begin position="1188"/>
        <end position="1208"/>
    </location>
</feature>
<feature type="compositionally biased region" description="Basic and acidic residues" evidence="11">
    <location>
        <begin position="794"/>
        <end position="804"/>
    </location>
</feature>
<dbReference type="Gene3D" id="2.30.30.100">
    <property type="match status" value="1"/>
</dbReference>
<protein>
    <recommendedName>
        <fullName evidence="9">Sm protein G</fullName>
    </recommendedName>
</protein>
<gene>
    <name evidence="13" type="ORF">PGLA2088_LOCUS19319</name>
</gene>
<dbReference type="GO" id="GO:0034719">
    <property type="term" value="C:SMN-Sm protein complex"/>
    <property type="evidence" value="ECO:0007669"/>
    <property type="project" value="TreeGrafter"/>
</dbReference>
<dbReference type="GO" id="GO:0097526">
    <property type="term" value="C:spliceosomal tri-snRNP complex"/>
    <property type="evidence" value="ECO:0007669"/>
    <property type="project" value="TreeGrafter"/>
</dbReference>
<feature type="non-terminal residue" evidence="13">
    <location>
        <position position="1266"/>
    </location>
</feature>
<dbReference type="Gene3D" id="3.10.28.10">
    <property type="entry name" value="Homing endonucleases"/>
    <property type="match status" value="1"/>
</dbReference>
<dbReference type="InterPro" id="IPR034098">
    <property type="entry name" value="Sm_G"/>
</dbReference>
<dbReference type="InterPro" id="IPR044641">
    <property type="entry name" value="Lsm7/SmG-like"/>
</dbReference>
<dbReference type="PANTHER" id="PTHR10553:SF2">
    <property type="entry name" value="SMALL NUCLEAR RIBONUCLEOPROTEIN G"/>
    <property type="match status" value="1"/>
</dbReference>
<dbReference type="GO" id="GO:0003723">
    <property type="term" value="F:RNA binding"/>
    <property type="evidence" value="ECO:0007669"/>
    <property type="project" value="UniProtKB-KW"/>
</dbReference>
<evidence type="ECO:0000256" key="11">
    <source>
        <dbReference type="SAM" id="MobiDB-lite"/>
    </source>
</evidence>
<feature type="compositionally biased region" description="Acidic residues" evidence="11">
    <location>
        <begin position="103"/>
        <end position="113"/>
    </location>
</feature>
<dbReference type="GO" id="GO:0005686">
    <property type="term" value="C:U2 snRNP"/>
    <property type="evidence" value="ECO:0007669"/>
    <property type="project" value="TreeGrafter"/>
</dbReference>
<keyword evidence="5" id="KW-0694">RNA-binding</keyword>
<evidence type="ECO:0000256" key="3">
    <source>
        <dbReference type="ARBA" id="ARBA00022664"/>
    </source>
</evidence>
<keyword evidence="4" id="KW-0747">Spliceosome</keyword>
<feature type="compositionally biased region" description="Low complexity" evidence="11">
    <location>
        <begin position="836"/>
        <end position="850"/>
    </location>
</feature>
<evidence type="ECO:0000256" key="5">
    <source>
        <dbReference type="ARBA" id="ARBA00022884"/>
    </source>
</evidence>
<evidence type="ECO:0000256" key="9">
    <source>
        <dbReference type="ARBA" id="ARBA00041356"/>
    </source>
</evidence>
<comment type="subcellular location">
    <subcellularLocation>
        <location evidence="1">Nucleus</location>
    </subcellularLocation>
</comment>
<dbReference type="GO" id="GO:0005689">
    <property type="term" value="C:U12-type spliceosomal complex"/>
    <property type="evidence" value="ECO:0007669"/>
    <property type="project" value="TreeGrafter"/>
</dbReference>
<name>A0A813JHI7_POLGL</name>
<feature type="region of interest" description="Disordered" evidence="11">
    <location>
        <begin position="85"/>
        <end position="116"/>
    </location>
</feature>
<dbReference type="CDD" id="cd01719">
    <property type="entry name" value="Sm_G"/>
    <property type="match status" value="1"/>
</dbReference>
<dbReference type="EMBL" id="CAJNNW010025022">
    <property type="protein sequence ID" value="CAE8675277.1"/>
    <property type="molecule type" value="Genomic_DNA"/>
</dbReference>
<proteinExistence type="inferred from homology"/>
<keyword evidence="8" id="KW-0687">Ribonucleoprotein</keyword>
<evidence type="ECO:0000256" key="10">
    <source>
        <dbReference type="PROSITE-ProRule" id="PRU00339"/>
    </source>
</evidence>
<dbReference type="FunFam" id="2.30.30.100:FF:000023">
    <property type="entry name" value="Small nuclear ribonucleoprotein G"/>
    <property type="match status" value="1"/>
</dbReference>
<dbReference type="PROSITE" id="PS50005">
    <property type="entry name" value="TPR"/>
    <property type="match status" value="1"/>
</dbReference>
<dbReference type="InterPro" id="IPR010920">
    <property type="entry name" value="LSM_dom_sf"/>
</dbReference>
<dbReference type="GO" id="GO:0043186">
    <property type="term" value="C:P granule"/>
    <property type="evidence" value="ECO:0007669"/>
    <property type="project" value="TreeGrafter"/>
</dbReference>
<dbReference type="SMART" id="SM00651">
    <property type="entry name" value="Sm"/>
    <property type="match status" value="1"/>
</dbReference>
<dbReference type="PANTHER" id="PTHR10553">
    <property type="entry name" value="SMALL NUCLEAR RIBONUCLEOPROTEIN"/>
    <property type="match status" value="1"/>
</dbReference>
<keyword evidence="7" id="KW-0539">Nucleus</keyword>
<reference evidence="13" key="1">
    <citation type="submission" date="2021-02" db="EMBL/GenBank/DDBJ databases">
        <authorList>
            <person name="Dougan E. K."/>
            <person name="Rhodes N."/>
            <person name="Thang M."/>
            <person name="Chan C."/>
        </authorList>
    </citation>
    <scope>NUCLEOTIDE SEQUENCE</scope>
</reference>
<dbReference type="GO" id="GO:0071011">
    <property type="term" value="C:precatalytic spliceosome"/>
    <property type="evidence" value="ECO:0007669"/>
    <property type="project" value="TreeGrafter"/>
</dbReference>
<dbReference type="Pfam" id="PF01423">
    <property type="entry name" value="LSM"/>
    <property type="match status" value="1"/>
</dbReference>
<dbReference type="GO" id="GO:0005687">
    <property type="term" value="C:U4 snRNP"/>
    <property type="evidence" value="ECO:0007669"/>
    <property type="project" value="TreeGrafter"/>
</dbReference>
<dbReference type="Pfam" id="PF13432">
    <property type="entry name" value="TPR_16"/>
    <property type="match status" value="1"/>
</dbReference>
<evidence type="ECO:0000256" key="1">
    <source>
        <dbReference type="ARBA" id="ARBA00004123"/>
    </source>
</evidence>
<dbReference type="GO" id="GO:0000398">
    <property type="term" value="P:mRNA splicing, via spliceosome"/>
    <property type="evidence" value="ECO:0007669"/>
    <property type="project" value="InterPro"/>
</dbReference>
<dbReference type="InterPro" id="IPR047575">
    <property type="entry name" value="Sm"/>
</dbReference>
<dbReference type="AlphaFoldDB" id="A0A813JHI7"/>
<dbReference type="InterPro" id="IPR019734">
    <property type="entry name" value="TPR_rpt"/>
</dbReference>
<feature type="region of interest" description="Disordered" evidence="11">
    <location>
        <begin position="1224"/>
        <end position="1266"/>
    </location>
</feature>
<dbReference type="SUPFAM" id="SSF50182">
    <property type="entry name" value="Sm-like ribonucleoproteins"/>
    <property type="match status" value="1"/>
</dbReference>
<feature type="non-terminal residue" evidence="13">
    <location>
        <position position="1"/>
    </location>
</feature>
<feature type="region of interest" description="Disordered" evidence="11">
    <location>
        <begin position="780"/>
        <end position="804"/>
    </location>
</feature>
<dbReference type="InterPro" id="IPR027434">
    <property type="entry name" value="Homing_endonucl"/>
</dbReference>
<feature type="domain" description="Sm" evidence="12">
    <location>
        <begin position="5"/>
        <end position="77"/>
    </location>
</feature>
<dbReference type="SUPFAM" id="SSF48452">
    <property type="entry name" value="TPR-like"/>
    <property type="match status" value="1"/>
</dbReference>
<feature type="region of interest" description="Disordered" evidence="11">
    <location>
        <begin position="824"/>
        <end position="866"/>
    </location>
</feature>